<evidence type="ECO:0000313" key="2">
    <source>
        <dbReference type="Proteomes" id="UP000019197"/>
    </source>
</evidence>
<protein>
    <submittedName>
        <fullName evidence="1">Uncharacterized protein</fullName>
    </submittedName>
</protein>
<sequence>MTNSDVLKEEFEKFMVDKFLYSIKAFDNNLDGIYWSTTIQNCWKAYQAAWETSRKKMEPMAYMIFNENTNTVITYKENKEEAKEILSRYQSVYCCKLIPLYYQPNDKT</sequence>
<gene>
    <name evidence="1" type="ORF">XCR1_1300017</name>
</gene>
<reference evidence="1 2" key="1">
    <citation type="submission" date="2013-11" db="EMBL/GenBank/DDBJ databases">
        <title>Draft genome sequence and annotation of the entomopathogenic bacterium, Xenorhabdus cabanillasi strain JM26.</title>
        <authorList>
            <person name="Gualtieri M."/>
            <person name="Ogier J.C."/>
            <person name="Pages S."/>
            <person name="Givaudan A."/>
            <person name="Gaudriault S."/>
        </authorList>
    </citation>
    <scope>NUCLEOTIDE SEQUENCE [LARGE SCALE GENOMIC DNA]</scope>
    <source>
        <strain evidence="1 2">JM26</strain>
    </source>
</reference>
<accession>W1IQT3</accession>
<dbReference type="EMBL" id="CBXE010000036">
    <property type="protein sequence ID" value="CDL79971.1"/>
    <property type="molecule type" value="Genomic_DNA"/>
</dbReference>
<comment type="caution">
    <text evidence="1">The sequence shown here is derived from an EMBL/GenBank/DDBJ whole genome shotgun (WGS) entry which is preliminary data.</text>
</comment>
<proteinExistence type="predicted"/>
<evidence type="ECO:0000313" key="1">
    <source>
        <dbReference type="EMBL" id="CDL79971.1"/>
    </source>
</evidence>
<dbReference type="OrthoDB" id="6448068at2"/>
<dbReference type="Proteomes" id="UP000019197">
    <property type="component" value="Unassembled WGS sequence"/>
</dbReference>
<name>W1IQT3_9GAMM</name>
<dbReference type="AlphaFoldDB" id="W1IQT3"/>
<dbReference type="RefSeq" id="WP_038260580.1">
    <property type="nucleotide sequence ID" value="NZ_CAWLVK010000036.1"/>
</dbReference>
<organism evidence="1 2">
    <name type="scientific">Xenorhabdus cabanillasii JM26</name>
    <dbReference type="NCBI Taxonomy" id="1427517"/>
    <lineage>
        <taxon>Bacteria</taxon>
        <taxon>Pseudomonadati</taxon>
        <taxon>Pseudomonadota</taxon>
        <taxon>Gammaproteobacteria</taxon>
        <taxon>Enterobacterales</taxon>
        <taxon>Morganellaceae</taxon>
        <taxon>Xenorhabdus</taxon>
    </lineage>
</organism>